<protein>
    <submittedName>
        <fullName evidence="1">Uncharacterized protein</fullName>
    </submittedName>
</protein>
<reference evidence="1 2" key="1">
    <citation type="journal article" date="2018" name="Evol. Lett.">
        <title>Horizontal gene cluster transfer increased hallucinogenic mushroom diversity.</title>
        <authorList>
            <person name="Reynolds H.T."/>
            <person name="Vijayakumar V."/>
            <person name="Gluck-Thaler E."/>
            <person name="Korotkin H.B."/>
            <person name="Matheny P.B."/>
            <person name="Slot J.C."/>
        </authorList>
    </citation>
    <scope>NUCLEOTIDE SEQUENCE [LARGE SCALE GENOMIC DNA]</scope>
    <source>
        <strain evidence="1 2">SRW20</strain>
    </source>
</reference>
<evidence type="ECO:0000313" key="1">
    <source>
        <dbReference type="EMBL" id="PPQ86609.1"/>
    </source>
</evidence>
<proteinExistence type="predicted"/>
<dbReference type="Proteomes" id="UP000284706">
    <property type="component" value="Unassembled WGS sequence"/>
</dbReference>
<name>A0A409X747_9AGAR</name>
<accession>A0A409X747</accession>
<dbReference type="AlphaFoldDB" id="A0A409X747"/>
<dbReference type="EMBL" id="NHYE01004033">
    <property type="protein sequence ID" value="PPQ86609.1"/>
    <property type="molecule type" value="Genomic_DNA"/>
</dbReference>
<keyword evidence="2" id="KW-1185">Reference proteome</keyword>
<comment type="caution">
    <text evidence="1">The sequence shown here is derived from an EMBL/GenBank/DDBJ whole genome shotgun (WGS) entry which is preliminary data.</text>
</comment>
<organism evidence="1 2">
    <name type="scientific">Gymnopilus dilepis</name>
    <dbReference type="NCBI Taxonomy" id="231916"/>
    <lineage>
        <taxon>Eukaryota</taxon>
        <taxon>Fungi</taxon>
        <taxon>Dikarya</taxon>
        <taxon>Basidiomycota</taxon>
        <taxon>Agaricomycotina</taxon>
        <taxon>Agaricomycetes</taxon>
        <taxon>Agaricomycetidae</taxon>
        <taxon>Agaricales</taxon>
        <taxon>Agaricineae</taxon>
        <taxon>Hymenogastraceae</taxon>
        <taxon>Gymnopilus</taxon>
    </lineage>
</organism>
<sequence length="196" mass="22043">MGGPASTWKDIHSRYHRLPLHAEVRRRAGVLPRSFRQFQPHLPRVEERVRGDHNATNTVTFSTPPKSTWGCLWRLRTPPTALGVTALLTPPPSHPIASSKQLDHLSGVPRLLPRHYLLALHACHDKLEERIAHWWICTAAPCLSFLQTGSIHGWRSCRPPRACPTTTSAYHTPSGTVTTRSPLSARPKAYWAQRTV</sequence>
<gene>
    <name evidence="1" type="ORF">CVT26_015064</name>
</gene>
<evidence type="ECO:0000313" key="2">
    <source>
        <dbReference type="Proteomes" id="UP000284706"/>
    </source>
</evidence>
<dbReference type="InParanoid" id="A0A409X747"/>